<dbReference type="InterPro" id="IPR036890">
    <property type="entry name" value="HATPase_C_sf"/>
</dbReference>
<keyword evidence="3" id="KW-0597">Phosphoprotein</keyword>
<evidence type="ECO:0000259" key="9">
    <source>
        <dbReference type="PROSITE" id="PS50109"/>
    </source>
</evidence>
<organism evidence="10 11">
    <name type="scientific">Escherichia coli</name>
    <dbReference type="NCBI Taxonomy" id="562"/>
    <lineage>
        <taxon>Bacteria</taxon>
        <taxon>Pseudomonadati</taxon>
        <taxon>Pseudomonadota</taxon>
        <taxon>Gammaproteobacteria</taxon>
        <taxon>Enterobacterales</taxon>
        <taxon>Enterobacteriaceae</taxon>
        <taxon>Escherichia</taxon>
    </lineage>
</organism>
<evidence type="ECO:0000256" key="8">
    <source>
        <dbReference type="ARBA" id="ARBA00023012"/>
    </source>
</evidence>
<dbReference type="GO" id="GO:0000155">
    <property type="term" value="F:phosphorelay sensor kinase activity"/>
    <property type="evidence" value="ECO:0007669"/>
    <property type="project" value="InterPro"/>
</dbReference>
<feature type="domain" description="Histidine kinase" evidence="9">
    <location>
        <begin position="16"/>
        <end position="222"/>
    </location>
</feature>
<evidence type="ECO:0000256" key="2">
    <source>
        <dbReference type="ARBA" id="ARBA00012438"/>
    </source>
</evidence>
<dbReference type="AlphaFoldDB" id="A0A377CBH4"/>
<dbReference type="CDD" id="cd16943">
    <property type="entry name" value="HATPase_AtoS-like"/>
    <property type="match status" value="1"/>
</dbReference>
<keyword evidence="6 10" id="KW-0418">Kinase</keyword>
<gene>
    <name evidence="10" type="primary">atoS_1</name>
    <name evidence="10" type="ORF">NCTC10429_02631</name>
</gene>
<dbReference type="SUPFAM" id="SSF47384">
    <property type="entry name" value="Homodimeric domain of signal transducing histidine kinase"/>
    <property type="match status" value="1"/>
</dbReference>
<keyword evidence="4 10" id="KW-0808">Transferase</keyword>
<dbReference type="EC" id="2.7.13.3" evidence="2"/>
<keyword evidence="5" id="KW-0547">Nucleotide-binding</keyword>
<dbReference type="GO" id="GO:0005524">
    <property type="term" value="F:ATP binding"/>
    <property type="evidence" value="ECO:0007669"/>
    <property type="project" value="UniProtKB-KW"/>
</dbReference>
<dbReference type="SMART" id="SM00387">
    <property type="entry name" value="HATPase_c"/>
    <property type="match status" value="1"/>
</dbReference>
<comment type="catalytic activity">
    <reaction evidence="1">
        <text>ATP + protein L-histidine = ADP + protein N-phospho-L-histidine.</text>
        <dbReference type="EC" id="2.7.13.3"/>
    </reaction>
</comment>
<dbReference type="PROSITE" id="PS50109">
    <property type="entry name" value="HIS_KIN"/>
    <property type="match status" value="1"/>
</dbReference>
<dbReference type="Gene3D" id="3.30.565.10">
    <property type="entry name" value="Histidine kinase-like ATPase, C-terminal domain"/>
    <property type="match status" value="1"/>
</dbReference>
<dbReference type="CDD" id="cd00082">
    <property type="entry name" value="HisKA"/>
    <property type="match status" value="1"/>
</dbReference>
<evidence type="ECO:0000313" key="10">
    <source>
        <dbReference type="EMBL" id="STL89473.1"/>
    </source>
</evidence>
<keyword evidence="8" id="KW-0902">Two-component regulatory system</keyword>
<evidence type="ECO:0000256" key="6">
    <source>
        <dbReference type="ARBA" id="ARBA00022777"/>
    </source>
</evidence>
<evidence type="ECO:0000313" key="11">
    <source>
        <dbReference type="Proteomes" id="UP000254088"/>
    </source>
</evidence>
<dbReference type="SMART" id="SM00388">
    <property type="entry name" value="HisKA"/>
    <property type="match status" value="1"/>
</dbReference>
<evidence type="ECO:0000256" key="3">
    <source>
        <dbReference type="ARBA" id="ARBA00022553"/>
    </source>
</evidence>
<sequence length="228" mass="25442">MAQAERLATLGELMAGVAHEVRNPLTAIRGYVQILRQQTSDPIHQEYLSVVLKKSIQLTKLFSNCSNFHVHATVNGNKSASMHWLKKLWYWYKRRRTSAGRFISELDNELSPINADRELLKQVLLNILINAVQAISARGKIRIQTWQYSDSQQAISIEDNGCGIDLSLQKKIFDPFFTTKASGTGLGLALSQRIINAHQGDIRVASLPGYGATFTLILPINPQGNQTV</sequence>
<evidence type="ECO:0000256" key="5">
    <source>
        <dbReference type="ARBA" id="ARBA00022741"/>
    </source>
</evidence>
<dbReference type="PANTHER" id="PTHR43065">
    <property type="entry name" value="SENSOR HISTIDINE KINASE"/>
    <property type="match status" value="1"/>
</dbReference>
<evidence type="ECO:0000256" key="1">
    <source>
        <dbReference type="ARBA" id="ARBA00000085"/>
    </source>
</evidence>
<dbReference type="Pfam" id="PF00512">
    <property type="entry name" value="HisKA"/>
    <property type="match status" value="1"/>
</dbReference>
<dbReference type="InterPro" id="IPR005467">
    <property type="entry name" value="His_kinase_dom"/>
</dbReference>
<dbReference type="PANTHER" id="PTHR43065:SF10">
    <property type="entry name" value="PEROXIDE STRESS-ACTIVATED HISTIDINE KINASE MAK3"/>
    <property type="match status" value="1"/>
</dbReference>
<dbReference type="EMBL" id="UGEX01000001">
    <property type="protein sequence ID" value="STL89473.1"/>
    <property type="molecule type" value="Genomic_DNA"/>
</dbReference>
<dbReference type="PRINTS" id="PR00344">
    <property type="entry name" value="BCTRLSENSOR"/>
</dbReference>
<accession>A0A377CBH4</accession>
<evidence type="ECO:0000256" key="4">
    <source>
        <dbReference type="ARBA" id="ARBA00022679"/>
    </source>
</evidence>
<protein>
    <recommendedName>
        <fullName evidence="2">histidine kinase</fullName>
        <ecNumber evidence="2">2.7.13.3</ecNumber>
    </recommendedName>
</protein>
<dbReference type="Proteomes" id="UP000254088">
    <property type="component" value="Unassembled WGS sequence"/>
</dbReference>
<dbReference type="InterPro" id="IPR003661">
    <property type="entry name" value="HisK_dim/P_dom"/>
</dbReference>
<dbReference type="SUPFAM" id="SSF55874">
    <property type="entry name" value="ATPase domain of HSP90 chaperone/DNA topoisomerase II/histidine kinase"/>
    <property type="match status" value="1"/>
</dbReference>
<dbReference type="InterPro" id="IPR003594">
    <property type="entry name" value="HATPase_dom"/>
</dbReference>
<dbReference type="InterPro" id="IPR004358">
    <property type="entry name" value="Sig_transdc_His_kin-like_C"/>
</dbReference>
<evidence type="ECO:0000256" key="7">
    <source>
        <dbReference type="ARBA" id="ARBA00022840"/>
    </source>
</evidence>
<dbReference type="Pfam" id="PF02518">
    <property type="entry name" value="HATPase_c"/>
    <property type="match status" value="1"/>
</dbReference>
<dbReference type="InterPro" id="IPR036097">
    <property type="entry name" value="HisK_dim/P_sf"/>
</dbReference>
<name>A0A377CBH4_ECOLX</name>
<proteinExistence type="predicted"/>
<keyword evidence="7" id="KW-0067">ATP-binding</keyword>
<dbReference type="Gene3D" id="1.10.287.130">
    <property type="match status" value="1"/>
</dbReference>
<reference evidence="10 11" key="1">
    <citation type="submission" date="2018-06" db="EMBL/GenBank/DDBJ databases">
        <authorList>
            <consortium name="Pathogen Informatics"/>
            <person name="Doyle S."/>
        </authorList>
    </citation>
    <scope>NUCLEOTIDE SEQUENCE [LARGE SCALE GENOMIC DNA]</scope>
    <source>
        <strain evidence="10 11">NCTC10429</strain>
    </source>
</reference>